<keyword evidence="1" id="KW-1185">Reference proteome</keyword>
<evidence type="ECO:0000313" key="2">
    <source>
        <dbReference type="RefSeq" id="XP_045149927.1"/>
    </source>
</evidence>
<keyword evidence="2" id="KW-0808">Transferase</keyword>
<dbReference type="Proteomes" id="UP000694863">
    <property type="component" value="Unplaced"/>
</dbReference>
<keyword evidence="2" id="KW-0418">Kinase</keyword>
<sequence length="1064" mass="121045">MGVDIRHNKDRKFRRKEPKSQDIYLSLLVKLYRFLARWTNSTFNQIRKMKLPGRENKTAVVVGTMTDDMRVQEVPKLKVCALRVSTVFSVILCGALTNQDLPVIKCVLINHQDNDSAAGLSSSHPTESRPAEDLGCSPRPKGTESIYVAAKVEVDVSASFTLQVALSIPGNISCLWVFKHSPLHCQPNFDLENRGIVSLVIWKMTESQAGEYLLLIHSEAANYTISFTVGLRSRLLFPLRRPYFRWLESQDALLCVSEGIPEPVVEWVFCESQSDSCKEEGPALVRKEGKILHELFGTHMRCCAQNEFGRECTELFTVDLNASPQRAPPQIFLKVGEPLWIRCRAVHVDYRFELKWELGNKPLAEGSFFEMSSYSTNRTMIRLLFAFVSSVGRNDTGSYTCSSSEHPSKSTLVTIVDKGFINGSQSSEGHEIDPYKRFCFSVRFRAYPRARCTWSSSKESFPCEQRALEDGYSVSKFCDHRHQAGEYIFHAENDDAQFTKRFTLHIRRKPQVLAEASLSQASCSSDGYPLPSWTWKKCSTQSPNCTENITEGVWSKKFHRRVFGQWASSSTLNISEAVMGSLVKCCAYNSMGSSCESILLNRPGPFPFIQDNISFYITVALCVPFIAVLTVLLYHKYRKQFRYESQLQMVQVTGTLDNEYFYIDFREFEYDLKWEFPRENLEFGKVLGSGAFGRVMNATAYGISKTGVSIQVAVKMLKEKADSTEKEALMSELKMMTHLGSHENIVNLLGACTLSGPVYLIFEYCCYGDLLNYLRSKREKFHRTWTEVFKDHNFSFYPTFQSHPNPSIPGSREVQIQQDLDQVSGFNGNPFPSEDEVEYENQKRLEEEEGLNVLTFEDLLCFAYQVAKGMEFLEIKSCVHRDLAARNVLVTHGKVVKICDFGLARDIMNDSNYVVRGNARLPVKWMAPESLFEGIYTIKSDVWSYGILLWEIFSLGVNPYPGTPVDANFYKLIQSGFKMDQPFYATEEIYFIMQSCWAFDSRKRPSFPNLTSFLGCQLADAEEAMYQNLHGQSRERTSIYQNRRPGGPEMDSGAPSPAVQAEDS</sequence>
<dbReference type="RefSeq" id="XP_045149927.1">
    <property type="nucleotide sequence ID" value="XM_045293992.1"/>
</dbReference>
<accession>A0AC55DDU9</accession>
<protein>
    <submittedName>
        <fullName evidence="2">Receptor-type tyrosine-protein kinase FLT3</fullName>
    </submittedName>
</protein>
<reference evidence="2" key="1">
    <citation type="submission" date="2025-08" db="UniProtKB">
        <authorList>
            <consortium name="RefSeq"/>
        </authorList>
    </citation>
    <scope>IDENTIFICATION</scope>
</reference>
<keyword evidence="2" id="KW-0675">Receptor</keyword>
<proteinExistence type="predicted"/>
<gene>
    <name evidence="2" type="primary">FLT3</name>
</gene>
<name>A0AC55DDU9_ECHTE</name>
<evidence type="ECO:0000313" key="1">
    <source>
        <dbReference type="Proteomes" id="UP000694863"/>
    </source>
</evidence>
<organism evidence="1 2">
    <name type="scientific">Echinops telfairi</name>
    <name type="common">Lesser hedgehog tenrec</name>
    <dbReference type="NCBI Taxonomy" id="9371"/>
    <lineage>
        <taxon>Eukaryota</taxon>
        <taxon>Metazoa</taxon>
        <taxon>Chordata</taxon>
        <taxon>Craniata</taxon>
        <taxon>Vertebrata</taxon>
        <taxon>Euteleostomi</taxon>
        <taxon>Mammalia</taxon>
        <taxon>Eutheria</taxon>
        <taxon>Afrotheria</taxon>
        <taxon>Tenrecidae</taxon>
        <taxon>Tenrecinae</taxon>
        <taxon>Echinops</taxon>
    </lineage>
</organism>